<keyword evidence="1" id="KW-0805">Transcription regulation</keyword>
<sequence length="320" mass="35289">MTPDRCFSLLLALRSRPDTTVAALAEETGVSERTVMRDLRWLQDAGFPVLARRGRYGGVSMLPGGALDTSRLTPPEREHLALTGLDDDQRRRLGVEEVSDRARRKVAGARPGDGLIAVGDLVASDNRPWFGREPGGVSPAALIGDLRRGVRLKVHYERTGRPAQWRTVDPYGLLAKGGRWYLVADEAGTPRLLNLLKIDRWEPLRTARRLRPGVRLAAVAAELTSGWETGGDLEVHLRIQGYQVERAQRILGSRLTLGEPEPDGTTPGVLRCRVLEDVRQLLAFADSATITGPPEARERIKALAQRIVDHYRGSSAPEVR</sequence>
<evidence type="ECO:0000313" key="4">
    <source>
        <dbReference type="EMBL" id="MFC3492664.1"/>
    </source>
</evidence>
<dbReference type="SUPFAM" id="SSF46785">
    <property type="entry name" value="Winged helix' DNA-binding domain"/>
    <property type="match status" value="1"/>
</dbReference>
<dbReference type="Pfam" id="PF13280">
    <property type="entry name" value="WYL"/>
    <property type="match status" value="1"/>
</dbReference>
<dbReference type="PROSITE" id="PS52050">
    <property type="entry name" value="WYL"/>
    <property type="match status" value="1"/>
</dbReference>
<protein>
    <submittedName>
        <fullName evidence="4">Helix-turn-helix transcriptional regulator</fullName>
    </submittedName>
</protein>
<evidence type="ECO:0000259" key="3">
    <source>
        <dbReference type="PROSITE" id="PS51000"/>
    </source>
</evidence>
<dbReference type="Gene3D" id="1.10.10.10">
    <property type="entry name" value="Winged helix-like DNA-binding domain superfamily/Winged helix DNA-binding domain"/>
    <property type="match status" value="1"/>
</dbReference>
<dbReference type="InterPro" id="IPR013196">
    <property type="entry name" value="HTH_11"/>
</dbReference>
<evidence type="ECO:0000256" key="1">
    <source>
        <dbReference type="ARBA" id="ARBA00023015"/>
    </source>
</evidence>
<dbReference type="Pfam" id="PF25583">
    <property type="entry name" value="WCX"/>
    <property type="match status" value="1"/>
</dbReference>
<comment type="caution">
    <text evidence="4">The sequence shown here is derived from an EMBL/GenBank/DDBJ whole genome shotgun (WGS) entry which is preliminary data.</text>
</comment>
<dbReference type="PROSITE" id="PS51000">
    <property type="entry name" value="HTH_DEOR_2"/>
    <property type="match status" value="1"/>
</dbReference>
<dbReference type="PANTHER" id="PTHR34580">
    <property type="match status" value="1"/>
</dbReference>
<dbReference type="InterPro" id="IPR001034">
    <property type="entry name" value="DeoR_HTH"/>
</dbReference>
<dbReference type="InterPro" id="IPR036390">
    <property type="entry name" value="WH_DNA-bd_sf"/>
</dbReference>
<accession>A0ABV7PZC7</accession>
<feature type="domain" description="HTH deoR-type" evidence="3">
    <location>
        <begin position="2"/>
        <end position="68"/>
    </location>
</feature>
<reference evidence="5" key="1">
    <citation type="journal article" date="2019" name="Int. J. Syst. Evol. Microbiol.">
        <title>The Global Catalogue of Microorganisms (GCM) 10K type strain sequencing project: providing services to taxonomists for standard genome sequencing and annotation.</title>
        <authorList>
            <consortium name="The Broad Institute Genomics Platform"/>
            <consortium name="The Broad Institute Genome Sequencing Center for Infectious Disease"/>
            <person name="Wu L."/>
            <person name="Ma J."/>
        </authorList>
    </citation>
    <scope>NUCLEOTIDE SEQUENCE [LARGE SCALE GENOMIC DNA]</scope>
    <source>
        <strain evidence="5">CGMCC 4.7396</strain>
    </source>
</reference>
<dbReference type="InterPro" id="IPR036388">
    <property type="entry name" value="WH-like_DNA-bd_sf"/>
</dbReference>
<dbReference type="RefSeq" id="WP_387973668.1">
    <property type="nucleotide sequence ID" value="NZ_JBHRWO010000008.1"/>
</dbReference>
<dbReference type="InterPro" id="IPR026881">
    <property type="entry name" value="WYL_dom"/>
</dbReference>
<evidence type="ECO:0000256" key="2">
    <source>
        <dbReference type="ARBA" id="ARBA00023163"/>
    </source>
</evidence>
<organism evidence="4 5">
    <name type="scientific">Glycomyces rhizosphaerae</name>
    <dbReference type="NCBI Taxonomy" id="2054422"/>
    <lineage>
        <taxon>Bacteria</taxon>
        <taxon>Bacillati</taxon>
        <taxon>Actinomycetota</taxon>
        <taxon>Actinomycetes</taxon>
        <taxon>Glycomycetales</taxon>
        <taxon>Glycomycetaceae</taxon>
        <taxon>Glycomyces</taxon>
    </lineage>
</organism>
<gene>
    <name evidence="4" type="ORF">ACFO8M_09220</name>
</gene>
<dbReference type="Proteomes" id="UP001595712">
    <property type="component" value="Unassembled WGS sequence"/>
</dbReference>
<name>A0ABV7PZC7_9ACTN</name>
<evidence type="ECO:0000313" key="5">
    <source>
        <dbReference type="Proteomes" id="UP001595712"/>
    </source>
</evidence>
<keyword evidence="5" id="KW-1185">Reference proteome</keyword>
<dbReference type="Pfam" id="PF08279">
    <property type="entry name" value="HTH_11"/>
    <property type="match status" value="1"/>
</dbReference>
<keyword evidence="2" id="KW-0804">Transcription</keyword>
<dbReference type="InterPro" id="IPR057727">
    <property type="entry name" value="WCX_dom"/>
</dbReference>
<dbReference type="PANTHER" id="PTHR34580:SF1">
    <property type="entry name" value="PROTEIN PAFC"/>
    <property type="match status" value="1"/>
</dbReference>
<dbReference type="EMBL" id="JBHRWO010000008">
    <property type="protein sequence ID" value="MFC3492664.1"/>
    <property type="molecule type" value="Genomic_DNA"/>
</dbReference>
<proteinExistence type="predicted"/>
<dbReference type="InterPro" id="IPR051534">
    <property type="entry name" value="CBASS_pafABC_assoc_protein"/>
</dbReference>